<evidence type="ECO:0000313" key="4">
    <source>
        <dbReference type="Proteomes" id="UP000008810"/>
    </source>
</evidence>
<dbReference type="Gramene" id="KQK05525">
    <property type="protein sequence ID" value="KQK05525"/>
    <property type="gene ID" value="BRADI_2g20561v3"/>
</dbReference>
<reference evidence="2" key="2">
    <citation type="submission" date="2017-06" db="EMBL/GenBank/DDBJ databases">
        <title>WGS assembly of Brachypodium distachyon.</title>
        <authorList>
            <consortium name="The International Brachypodium Initiative"/>
            <person name="Lucas S."/>
            <person name="Harmon-Smith M."/>
            <person name="Lail K."/>
            <person name="Tice H."/>
            <person name="Grimwood J."/>
            <person name="Bruce D."/>
            <person name="Barry K."/>
            <person name="Shu S."/>
            <person name="Lindquist E."/>
            <person name="Wang M."/>
            <person name="Pitluck S."/>
            <person name="Vogel J.P."/>
            <person name="Garvin D.F."/>
            <person name="Mockler T.C."/>
            <person name="Schmutz J."/>
            <person name="Rokhsar D."/>
            <person name="Bevan M.W."/>
        </authorList>
    </citation>
    <scope>NUCLEOTIDE SEQUENCE</scope>
    <source>
        <strain evidence="2">Bd21</strain>
    </source>
</reference>
<evidence type="ECO:0000313" key="3">
    <source>
        <dbReference type="EnsemblPlants" id="KQK05525"/>
    </source>
</evidence>
<reference evidence="2 3" key="1">
    <citation type="journal article" date="2010" name="Nature">
        <title>Genome sequencing and analysis of the model grass Brachypodium distachyon.</title>
        <authorList>
            <consortium name="International Brachypodium Initiative"/>
        </authorList>
    </citation>
    <scope>NUCLEOTIDE SEQUENCE [LARGE SCALE GENOMIC DNA]</scope>
    <source>
        <strain evidence="2 3">Bd21</strain>
    </source>
</reference>
<dbReference type="Proteomes" id="UP000008810">
    <property type="component" value="Chromosome 2"/>
</dbReference>
<feature type="compositionally biased region" description="Basic and acidic residues" evidence="1">
    <location>
        <begin position="17"/>
        <end position="44"/>
    </location>
</feature>
<reference evidence="3" key="3">
    <citation type="submission" date="2018-08" db="UniProtKB">
        <authorList>
            <consortium name="EnsemblPlants"/>
        </authorList>
    </citation>
    <scope>IDENTIFICATION</scope>
    <source>
        <strain evidence="3">cv. Bd21</strain>
    </source>
</reference>
<dbReference type="EnsemblPlants" id="KQK05525">
    <property type="protein sequence ID" value="KQK05525"/>
    <property type="gene ID" value="BRADI_2g20561v3"/>
</dbReference>
<dbReference type="EMBL" id="CM000881">
    <property type="protein sequence ID" value="KQK05525.1"/>
    <property type="molecule type" value="Genomic_DNA"/>
</dbReference>
<dbReference type="OrthoDB" id="696652at2759"/>
<evidence type="ECO:0008006" key="5">
    <source>
        <dbReference type="Google" id="ProtNLM"/>
    </source>
</evidence>
<accession>A0A0Q3G4Y2</accession>
<feature type="region of interest" description="Disordered" evidence="1">
    <location>
        <begin position="1"/>
        <end position="273"/>
    </location>
</feature>
<organism evidence="2">
    <name type="scientific">Brachypodium distachyon</name>
    <name type="common">Purple false brome</name>
    <name type="synonym">Trachynia distachya</name>
    <dbReference type="NCBI Taxonomy" id="15368"/>
    <lineage>
        <taxon>Eukaryota</taxon>
        <taxon>Viridiplantae</taxon>
        <taxon>Streptophyta</taxon>
        <taxon>Embryophyta</taxon>
        <taxon>Tracheophyta</taxon>
        <taxon>Spermatophyta</taxon>
        <taxon>Magnoliopsida</taxon>
        <taxon>Liliopsida</taxon>
        <taxon>Poales</taxon>
        <taxon>Poaceae</taxon>
        <taxon>BOP clade</taxon>
        <taxon>Pooideae</taxon>
        <taxon>Stipodae</taxon>
        <taxon>Brachypodieae</taxon>
        <taxon>Brachypodium</taxon>
    </lineage>
</organism>
<evidence type="ECO:0000256" key="1">
    <source>
        <dbReference type="SAM" id="MobiDB-lite"/>
    </source>
</evidence>
<evidence type="ECO:0000313" key="2">
    <source>
        <dbReference type="EMBL" id="KQK05525.1"/>
    </source>
</evidence>
<dbReference type="AlphaFoldDB" id="A0A0Q3G4Y2"/>
<dbReference type="InParanoid" id="A0A0Q3G4Y2"/>
<feature type="compositionally biased region" description="Low complexity" evidence="1">
    <location>
        <begin position="105"/>
        <end position="122"/>
    </location>
</feature>
<keyword evidence="4" id="KW-1185">Reference proteome</keyword>
<dbReference type="PANTHER" id="PTHR33871:SF1">
    <property type="entry name" value="OS05G0503100 PROTEIN"/>
    <property type="match status" value="1"/>
</dbReference>
<protein>
    <recommendedName>
        <fullName evidence="5">Serine/arginine repetitive matrix protein 1-like</fullName>
    </recommendedName>
</protein>
<dbReference type="PANTHER" id="PTHR33871">
    <property type="entry name" value="OS05G0503100 PROTEIN-RELATED"/>
    <property type="match status" value="1"/>
</dbReference>
<feature type="compositionally biased region" description="Pro residues" evidence="1">
    <location>
        <begin position="218"/>
        <end position="229"/>
    </location>
</feature>
<name>A0A0Q3G4Y2_BRADI</name>
<gene>
    <name evidence="2" type="ORF">BRADI_2g20561v3</name>
</gene>
<sequence length="279" mass="29250">MGCCVSKKPSEPAPLGEEARPGPRKKVDARDLAPPEEEKVKEVLSETPRVRPRLRPKRVAGALAPPSLEKAQAKDGGGGTRVKQVDGGRAARRPAHSLEEKSEAASESSVATTATGPDRSPSSKPPRRRLGPVSGSGAEPRRARRDRPAAVPRGGAGRASPSPPPPAPRRDPGRRSPSPAAKRSHSQDHRRDAQRKPPVPARPCGRASTPPQRAQEAPPLPPPQPPDGGPPVAQSASPPTPQEPVKEDAATSGGEGEAEGEGKESLENPLVSMECFIFL</sequence>
<proteinExistence type="predicted"/>
<feature type="compositionally biased region" description="Basic and acidic residues" evidence="1">
    <location>
        <begin position="185"/>
        <end position="195"/>
    </location>
</feature>